<evidence type="ECO:0000313" key="9">
    <source>
        <dbReference type="Proteomes" id="UP000199645"/>
    </source>
</evidence>
<proteinExistence type="inferred from homology"/>
<dbReference type="SUPFAM" id="SSF52121">
    <property type="entry name" value="Lumazine synthase"/>
    <property type="match status" value="1"/>
</dbReference>
<keyword evidence="4 7" id="KW-0686">Riboflavin biosynthesis</keyword>
<keyword evidence="5 7" id="KW-0808">Transferase</keyword>
<dbReference type="EMBL" id="FONV01000005">
    <property type="protein sequence ID" value="SFE98824.1"/>
    <property type="molecule type" value="Genomic_DNA"/>
</dbReference>
<dbReference type="PANTHER" id="PTHR21058">
    <property type="entry name" value="6,7-DIMETHYL-8-RIBITYLLUMAZINE SYNTHASE DMRL SYNTHASE LUMAZINE SYNTHASE"/>
    <property type="match status" value="1"/>
</dbReference>
<evidence type="ECO:0000256" key="6">
    <source>
        <dbReference type="ARBA" id="ARBA00048785"/>
    </source>
</evidence>
<organism evidence="8 9">
    <name type="scientific">Actinoplanes philippinensis</name>
    <dbReference type="NCBI Taxonomy" id="35752"/>
    <lineage>
        <taxon>Bacteria</taxon>
        <taxon>Bacillati</taxon>
        <taxon>Actinomycetota</taxon>
        <taxon>Actinomycetes</taxon>
        <taxon>Micromonosporales</taxon>
        <taxon>Micromonosporaceae</taxon>
        <taxon>Actinoplanes</taxon>
    </lineage>
</organism>
<dbReference type="STRING" id="35752.SAMN05421541_10513"/>
<feature type="binding site" evidence="7">
    <location>
        <position position="26"/>
    </location>
    <ligand>
        <name>5-amino-6-(D-ribitylamino)uracil</name>
        <dbReference type="ChEBI" id="CHEBI:15934"/>
    </ligand>
</feature>
<feature type="binding site" evidence="7">
    <location>
        <position position="127"/>
    </location>
    <ligand>
        <name>(2S)-2-hydroxy-3-oxobutyl phosphate</name>
        <dbReference type="ChEBI" id="CHEBI:58830"/>
    </ligand>
</feature>
<reference evidence="8 9" key="1">
    <citation type="submission" date="2016-10" db="EMBL/GenBank/DDBJ databases">
        <authorList>
            <person name="de Groot N.N."/>
        </authorList>
    </citation>
    <scope>NUCLEOTIDE SEQUENCE [LARGE SCALE GENOMIC DNA]</scope>
    <source>
        <strain evidence="8 9">DSM 43019</strain>
    </source>
</reference>
<dbReference type="GO" id="GO:0000906">
    <property type="term" value="F:6,7-dimethyl-8-ribityllumazine synthase activity"/>
    <property type="evidence" value="ECO:0007669"/>
    <property type="project" value="UniProtKB-UniRule"/>
</dbReference>
<comment type="function">
    <text evidence="7">Catalyzes the formation of 6,7-dimethyl-8-ribityllumazine by condensation of 5-amino-6-(D-ribitylamino)uracil with 3,4-dihydroxy-2-butanone 4-phosphate. This is the penultimate step in the biosynthesis of riboflavin.</text>
</comment>
<evidence type="ECO:0000256" key="1">
    <source>
        <dbReference type="ARBA" id="ARBA00004917"/>
    </source>
</evidence>
<dbReference type="CDD" id="cd09209">
    <property type="entry name" value="Lumazine_synthase-I"/>
    <property type="match status" value="1"/>
</dbReference>
<sequence>MAGFGDPHMQTVDAAGLRLGIVGSRWHNDLVEHMIARAVAAAEACGVTDVITVRVAGSVELPVVAQALARRVDAVVALGVVIKGETQHFEYVCDAVTSGLTRVALDESTPVAHGVLTVHSLGQARDRAGLEDSIEDKGWQSTVAVLDAALAIREVAKP</sequence>
<evidence type="ECO:0000313" key="8">
    <source>
        <dbReference type="EMBL" id="SFE98824.1"/>
    </source>
</evidence>
<evidence type="ECO:0000256" key="7">
    <source>
        <dbReference type="HAMAP-Rule" id="MF_00178"/>
    </source>
</evidence>
<comment type="similarity">
    <text evidence="2 7">Belongs to the DMRL synthase family.</text>
</comment>
<dbReference type="HAMAP" id="MF_00178">
    <property type="entry name" value="Lumazine_synth"/>
    <property type="match status" value="1"/>
</dbReference>
<dbReference type="AlphaFoldDB" id="A0A1I2F081"/>
<evidence type="ECO:0000256" key="4">
    <source>
        <dbReference type="ARBA" id="ARBA00022619"/>
    </source>
</evidence>
<evidence type="ECO:0000256" key="3">
    <source>
        <dbReference type="ARBA" id="ARBA00012664"/>
    </source>
</evidence>
<dbReference type="Proteomes" id="UP000199645">
    <property type="component" value="Unassembled WGS sequence"/>
</dbReference>
<comment type="pathway">
    <text evidence="1 7">Cofactor biosynthesis; riboflavin biosynthesis; riboflavin from 2-hydroxy-3-oxobutyl phosphate and 5-amino-6-(D-ribitylamino)uracil: step 1/2.</text>
</comment>
<keyword evidence="9" id="KW-1185">Reference proteome</keyword>
<gene>
    <name evidence="7" type="primary">ribH</name>
    <name evidence="8" type="ORF">SAMN05421541_10513</name>
</gene>
<dbReference type="InterPro" id="IPR034964">
    <property type="entry name" value="LS"/>
</dbReference>
<dbReference type="EC" id="2.5.1.78" evidence="3 7"/>
<feature type="binding site" evidence="7">
    <location>
        <begin position="58"/>
        <end position="60"/>
    </location>
    <ligand>
        <name>5-amino-6-(D-ribitylamino)uracil</name>
        <dbReference type="ChEBI" id="CHEBI:15934"/>
    </ligand>
</feature>
<dbReference type="GO" id="GO:0009349">
    <property type="term" value="C:riboflavin synthase complex"/>
    <property type="evidence" value="ECO:0007669"/>
    <property type="project" value="UniProtKB-UniRule"/>
</dbReference>
<protein>
    <recommendedName>
        <fullName evidence="3 7">6,7-dimethyl-8-ribityllumazine synthase</fullName>
        <shortName evidence="7">DMRL synthase</shortName>
        <shortName evidence="7">LS</shortName>
        <shortName evidence="7">Lumazine synthase</shortName>
        <ecNumber evidence="3 7">2.5.1.78</ecNumber>
    </recommendedName>
</protein>
<evidence type="ECO:0000256" key="2">
    <source>
        <dbReference type="ARBA" id="ARBA00007424"/>
    </source>
</evidence>
<feature type="binding site" evidence="7">
    <location>
        <position position="113"/>
    </location>
    <ligand>
        <name>5-amino-6-(D-ribitylamino)uracil</name>
        <dbReference type="ChEBI" id="CHEBI:15934"/>
    </ligand>
</feature>
<dbReference type="UniPathway" id="UPA00275">
    <property type="reaction ID" value="UER00404"/>
</dbReference>
<dbReference type="PANTHER" id="PTHR21058:SF0">
    <property type="entry name" value="6,7-DIMETHYL-8-RIBITYLLUMAZINE SYNTHASE"/>
    <property type="match status" value="1"/>
</dbReference>
<dbReference type="NCBIfam" id="TIGR00114">
    <property type="entry name" value="lumazine-synth"/>
    <property type="match status" value="1"/>
</dbReference>
<dbReference type="Gene3D" id="3.40.50.960">
    <property type="entry name" value="Lumazine/riboflavin synthase"/>
    <property type="match status" value="1"/>
</dbReference>
<dbReference type="GO" id="GO:0009231">
    <property type="term" value="P:riboflavin biosynthetic process"/>
    <property type="evidence" value="ECO:0007669"/>
    <property type="project" value="UniProtKB-UniRule"/>
</dbReference>
<dbReference type="Pfam" id="PF00885">
    <property type="entry name" value="DMRL_synthase"/>
    <property type="match status" value="1"/>
</dbReference>
<dbReference type="GO" id="GO:0005829">
    <property type="term" value="C:cytosol"/>
    <property type="evidence" value="ECO:0007669"/>
    <property type="project" value="TreeGrafter"/>
</dbReference>
<dbReference type="InterPro" id="IPR036467">
    <property type="entry name" value="LS/RS_sf"/>
</dbReference>
<dbReference type="InterPro" id="IPR002180">
    <property type="entry name" value="LS/RS"/>
</dbReference>
<feature type="binding site" evidence="7">
    <location>
        <begin position="80"/>
        <end position="82"/>
    </location>
    <ligand>
        <name>5-amino-6-(D-ribitylamino)uracil</name>
        <dbReference type="ChEBI" id="CHEBI:15934"/>
    </ligand>
</feature>
<feature type="active site" description="Proton donor" evidence="7">
    <location>
        <position position="88"/>
    </location>
</feature>
<comment type="catalytic activity">
    <reaction evidence="6 7">
        <text>(2S)-2-hydroxy-3-oxobutyl phosphate + 5-amino-6-(D-ribitylamino)uracil = 6,7-dimethyl-8-(1-D-ribityl)lumazine + phosphate + 2 H2O + H(+)</text>
        <dbReference type="Rhea" id="RHEA:26152"/>
        <dbReference type="ChEBI" id="CHEBI:15377"/>
        <dbReference type="ChEBI" id="CHEBI:15378"/>
        <dbReference type="ChEBI" id="CHEBI:15934"/>
        <dbReference type="ChEBI" id="CHEBI:43474"/>
        <dbReference type="ChEBI" id="CHEBI:58201"/>
        <dbReference type="ChEBI" id="CHEBI:58830"/>
        <dbReference type="EC" id="2.5.1.78"/>
    </reaction>
</comment>
<evidence type="ECO:0000256" key="5">
    <source>
        <dbReference type="ARBA" id="ARBA00022679"/>
    </source>
</evidence>
<name>A0A1I2F081_9ACTN</name>
<feature type="binding site" evidence="7">
    <location>
        <begin position="85"/>
        <end position="86"/>
    </location>
    <ligand>
        <name>(2S)-2-hydroxy-3-oxobutyl phosphate</name>
        <dbReference type="ChEBI" id="CHEBI:58830"/>
    </ligand>
</feature>
<accession>A0A1I2F081</accession>
<dbReference type="RefSeq" id="WP_093613792.1">
    <property type="nucleotide sequence ID" value="NZ_BOMT01000101.1"/>
</dbReference>
<dbReference type="OrthoDB" id="9809709at2"/>